<dbReference type="GO" id="GO:0009254">
    <property type="term" value="P:peptidoglycan turnover"/>
    <property type="evidence" value="ECO:0007669"/>
    <property type="project" value="TreeGrafter"/>
</dbReference>
<dbReference type="InterPro" id="IPR001764">
    <property type="entry name" value="Glyco_hydro_3_N"/>
</dbReference>
<keyword evidence="2" id="KW-0378">Hydrolase</keyword>
<feature type="domain" description="Glycoside hydrolase family 3 N-terminal" evidence="4">
    <location>
        <begin position="13"/>
        <end position="163"/>
    </location>
</feature>
<evidence type="ECO:0000256" key="3">
    <source>
        <dbReference type="ARBA" id="ARBA00023295"/>
    </source>
</evidence>
<dbReference type="PANTHER" id="PTHR30480">
    <property type="entry name" value="BETA-HEXOSAMINIDASE-RELATED"/>
    <property type="match status" value="1"/>
</dbReference>
<dbReference type="GO" id="GO:0005975">
    <property type="term" value="P:carbohydrate metabolic process"/>
    <property type="evidence" value="ECO:0007669"/>
    <property type="project" value="InterPro"/>
</dbReference>
<feature type="non-terminal residue" evidence="5">
    <location>
        <position position="163"/>
    </location>
</feature>
<dbReference type="EMBL" id="UINC01009683">
    <property type="protein sequence ID" value="SVA43377.1"/>
    <property type="molecule type" value="Genomic_DNA"/>
</dbReference>
<protein>
    <recommendedName>
        <fullName evidence="4">Glycoside hydrolase family 3 N-terminal domain-containing protein</fullName>
    </recommendedName>
</protein>
<dbReference type="PANTHER" id="PTHR30480:SF16">
    <property type="entry name" value="GLYCOSIDE HYDROLASE FAMILY 3 DOMAIN PROTEIN"/>
    <property type="match status" value="1"/>
</dbReference>
<proteinExistence type="inferred from homology"/>
<sequence>VVAGFGGHSVPAELRALAREWDLGGVILFGRNVEEPEQVSELCFDAQALAQDVPVWVSVDQEGGRVSRLRAPFTEWPSMATLGRVGDAGLVERFATALAGELSAVGVTLDFAPVLDVRHDEADAVIGDRALSSEPIEVGRLGRVIIETLQRNGVAACGKHFPG</sequence>
<comment type="similarity">
    <text evidence="1">Belongs to the glycosyl hydrolase 3 family.</text>
</comment>
<dbReference type="Gene3D" id="3.20.20.300">
    <property type="entry name" value="Glycoside hydrolase, family 3, N-terminal domain"/>
    <property type="match status" value="1"/>
</dbReference>
<evidence type="ECO:0000313" key="5">
    <source>
        <dbReference type="EMBL" id="SVA43377.1"/>
    </source>
</evidence>
<dbReference type="SUPFAM" id="SSF51445">
    <property type="entry name" value="(Trans)glycosidases"/>
    <property type="match status" value="1"/>
</dbReference>
<feature type="non-terminal residue" evidence="5">
    <location>
        <position position="1"/>
    </location>
</feature>
<evidence type="ECO:0000259" key="4">
    <source>
        <dbReference type="Pfam" id="PF00933"/>
    </source>
</evidence>
<dbReference type="AlphaFoldDB" id="A0A381VUT8"/>
<dbReference type="InterPro" id="IPR036962">
    <property type="entry name" value="Glyco_hydro_3_N_sf"/>
</dbReference>
<reference evidence="5" key="1">
    <citation type="submission" date="2018-05" db="EMBL/GenBank/DDBJ databases">
        <authorList>
            <person name="Lanie J.A."/>
            <person name="Ng W.-L."/>
            <person name="Kazmierczak K.M."/>
            <person name="Andrzejewski T.M."/>
            <person name="Davidsen T.M."/>
            <person name="Wayne K.J."/>
            <person name="Tettelin H."/>
            <person name="Glass J.I."/>
            <person name="Rusch D."/>
            <person name="Podicherti R."/>
            <person name="Tsui H.-C.T."/>
            <person name="Winkler M.E."/>
        </authorList>
    </citation>
    <scope>NUCLEOTIDE SEQUENCE</scope>
</reference>
<dbReference type="InterPro" id="IPR017853">
    <property type="entry name" value="GH"/>
</dbReference>
<evidence type="ECO:0000256" key="1">
    <source>
        <dbReference type="ARBA" id="ARBA00005336"/>
    </source>
</evidence>
<dbReference type="Pfam" id="PF00933">
    <property type="entry name" value="Glyco_hydro_3"/>
    <property type="match status" value="1"/>
</dbReference>
<name>A0A381VUT8_9ZZZZ</name>
<evidence type="ECO:0000256" key="2">
    <source>
        <dbReference type="ARBA" id="ARBA00022801"/>
    </source>
</evidence>
<organism evidence="5">
    <name type="scientific">marine metagenome</name>
    <dbReference type="NCBI Taxonomy" id="408172"/>
    <lineage>
        <taxon>unclassified sequences</taxon>
        <taxon>metagenomes</taxon>
        <taxon>ecological metagenomes</taxon>
    </lineage>
</organism>
<dbReference type="InterPro" id="IPR050226">
    <property type="entry name" value="NagZ_Beta-hexosaminidase"/>
</dbReference>
<keyword evidence="3" id="KW-0326">Glycosidase</keyword>
<gene>
    <name evidence="5" type="ORF">METZ01_LOCUS96231</name>
</gene>
<dbReference type="GO" id="GO:0004553">
    <property type="term" value="F:hydrolase activity, hydrolyzing O-glycosyl compounds"/>
    <property type="evidence" value="ECO:0007669"/>
    <property type="project" value="InterPro"/>
</dbReference>
<accession>A0A381VUT8</accession>